<feature type="transmembrane region" description="Helical" evidence="6">
    <location>
        <begin position="36"/>
        <end position="56"/>
    </location>
</feature>
<dbReference type="Pfam" id="PF02653">
    <property type="entry name" value="BPD_transp_2"/>
    <property type="match status" value="1"/>
</dbReference>
<feature type="transmembrane region" description="Helical" evidence="6">
    <location>
        <begin position="245"/>
        <end position="263"/>
    </location>
</feature>
<dbReference type="CDD" id="cd06579">
    <property type="entry name" value="TM_PBP1_transp_AraH_like"/>
    <property type="match status" value="1"/>
</dbReference>
<dbReference type="AlphaFoldDB" id="A0A1N5U9D6"/>
<name>A0A1N5U9D6_9ACTN</name>
<accession>A0A1N5U9D6</accession>
<sequence>MTITMLPDPPGAETKSRIGRLTDVAARTWRTNLTTVPTLAAVVIFIAMMIYGELAYGRILQYNTLSNLLINNAHLVIIAVGMTFVILTGGVDLSVGAVIAFSSVAGLLLANAGWNPWVVMVLMIGIGTAFGVASGVLVQYFKVQPFIATLAMMFLARGLASTLSTTPERLADDSSIRSLATKLKIIDGEKVNDLVLTPGVLIAVLVVVVGFFVLHRTRTGRTVYAIGGSEQSAALMGLPVVRTKLWVYAISGTLAGLAAVVYTSRLGIAQNITGIGWELDAIAAVVIGGTLLTGGAGYVLGSVVGALVLGLMNVLITRDGGIRPEATTIITGGILLVFVLLQRALTARRRE</sequence>
<dbReference type="Proteomes" id="UP000185124">
    <property type="component" value="Unassembled WGS sequence"/>
</dbReference>
<organism evidence="7 8">
    <name type="scientific">Micromonospora cremea</name>
    <dbReference type="NCBI Taxonomy" id="709881"/>
    <lineage>
        <taxon>Bacteria</taxon>
        <taxon>Bacillati</taxon>
        <taxon>Actinomycetota</taxon>
        <taxon>Actinomycetes</taxon>
        <taxon>Micromonosporales</taxon>
        <taxon>Micromonosporaceae</taxon>
        <taxon>Micromonospora</taxon>
    </lineage>
</organism>
<evidence type="ECO:0000256" key="4">
    <source>
        <dbReference type="ARBA" id="ARBA00022989"/>
    </source>
</evidence>
<proteinExistence type="predicted"/>
<evidence type="ECO:0000256" key="1">
    <source>
        <dbReference type="ARBA" id="ARBA00004651"/>
    </source>
</evidence>
<evidence type="ECO:0000256" key="5">
    <source>
        <dbReference type="ARBA" id="ARBA00023136"/>
    </source>
</evidence>
<dbReference type="RefSeq" id="WP_084757134.1">
    <property type="nucleotide sequence ID" value="NZ_FSQT01000001.1"/>
</dbReference>
<evidence type="ECO:0000256" key="2">
    <source>
        <dbReference type="ARBA" id="ARBA00022475"/>
    </source>
</evidence>
<evidence type="ECO:0000256" key="6">
    <source>
        <dbReference type="SAM" id="Phobius"/>
    </source>
</evidence>
<evidence type="ECO:0000313" key="8">
    <source>
        <dbReference type="Proteomes" id="UP000185124"/>
    </source>
</evidence>
<dbReference type="InterPro" id="IPR001851">
    <property type="entry name" value="ABC_transp_permease"/>
</dbReference>
<keyword evidence="2" id="KW-1003">Cell membrane</keyword>
<protein>
    <submittedName>
        <fullName evidence="7">Monosaccharide ABC transporter membrane protein, CUT2 family</fullName>
    </submittedName>
</protein>
<dbReference type="STRING" id="709881.SAMN04489832_0702"/>
<dbReference type="PANTHER" id="PTHR32196">
    <property type="entry name" value="ABC TRANSPORTER PERMEASE PROTEIN YPHD-RELATED-RELATED"/>
    <property type="match status" value="1"/>
</dbReference>
<feature type="transmembrane region" description="Helical" evidence="6">
    <location>
        <begin position="298"/>
        <end position="316"/>
    </location>
</feature>
<dbReference type="GO" id="GO:0005886">
    <property type="term" value="C:plasma membrane"/>
    <property type="evidence" value="ECO:0007669"/>
    <property type="project" value="UniProtKB-SubCell"/>
</dbReference>
<dbReference type="GO" id="GO:0022857">
    <property type="term" value="F:transmembrane transporter activity"/>
    <property type="evidence" value="ECO:0007669"/>
    <property type="project" value="InterPro"/>
</dbReference>
<gene>
    <name evidence="7" type="ORF">SAMN04489832_0702</name>
</gene>
<keyword evidence="5 6" id="KW-0472">Membrane</keyword>
<comment type="subcellular location">
    <subcellularLocation>
        <location evidence="1">Cell membrane</location>
        <topology evidence="1">Multi-pass membrane protein</topology>
    </subcellularLocation>
</comment>
<keyword evidence="8" id="KW-1185">Reference proteome</keyword>
<keyword evidence="4 6" id="KW-1133">Transmembrane helix</keyword>
<feature type="transmembrane region" description="Helical" evidence="6">
    <location>
        <begin position="328"/>
        <end position="345"/>
    </location>
</feature>
<dbReference type="EMBL" id="FSQT01000001">
    <property type="protein sequence ID" value="SIM57156.1"/>
    <property type="molecule type" value="Genomic_DNA"/>
</dbReference>
<feature type="transmembrane region" description="Helical" evidence="6">
    <location>
        <begin position="117"/>
        <end position="137"/>
    </location>
</feature>
<evidence type="ECO:0000256" key="3">
    <source>
        <dbReference type="ARBA" id="ARBA00022692"/>
    </source>
</evidence>
<evidence type="ECO:0000313" key="7">
    <source>
        <dbReference type="EMBL" id="SIM57156.1"/>
    </source>
</evidence>
<feature type="transmembrane region" description="Helical" evidence="6">
    <location>
        <begin position="93"/>
        <end position="110"/>
    </location>
</feature>
<reference evidence="8" key="1">
    <citation type="submission" date="2016-12" db="EMBL/GenBank/DDBJ databases">
        <authorList>
            <person name="Varghese N."/>
            <person name="Submissions S."/>
        </authorList>
    </citation>
    <scope>NUCLEOTIDE SEQUENCE [LARGE SCALE GENOMIC DNA]</scope>
    <source>
        <strain evidence="8">DSM 45599</strain>
    </source>
</reference>
<feature type="transmembrane region" description="Helical" evidence="6">
    <location>
        <begin position="68"/>
        <end position="87"/>
    </location>
</feature>
<keyword evidence="3 6" id="KW-0812">Transmembrane</keyword>
<dbReference type="PANTHER" id="PTHR32196:SF63">
    <property type="entry name" value="INNER MEMBRANE ABC TRANSPORTER PERMEASE PROTEIN YJFF"/>
    <property type="match status" value="1"/>
</dbReference>
<feature type="transmembrane region" description="Helical" evidence="6">
    <location>
        <begin position="194"/>
        <end position="214"/>
    </location>
</feature>